<comment type="caution">
    <text evidence="3">The sequence shown here is derived from an EMBL/GenBank/DDBJ whole genome shotgun (WGS) entry which is preliminary data.</text>
</comment>
<dbReference type="Pfam" id="PF03009">
    <property type="entry name" value="GDPD"/>
    <property type="match status" value="1"/>
</dbReference>
<dbReference type="Proteomes" id="UP001201812">
    <property type="component" value="Unassembled WGS sequence"/>
</dbReference>
<keyword evidence="1" id="KW-0472">Membrane</keyword>
<reference evidence="3" key="1">
    <citation type="submission" date="2022-01" db="EMBL/GenBank/DDBJ databases">
        <title>Genome Sequence Resource for Two Populations of Ditylenchus destructor, the Migratory Endoparasitic Phytonematode.</title>
        <authorList>
            <person name="Zhang H."/>
            <person name="Lin R."/>
            <person name="Xie B."/>
        </authorList>
    </citation>
    <scope>NUCLEOTIDE SEQUENCE</scope>
    <source>
        <strain evidence="3">BazhouSP</strain>
    </source>
</reference>
<evidence type="ECO:0000313" key="4">
    <source>
        <dbReference type="Proteomes" id="UP001201812"/>
    </source>
</evidence>
<dbReference type="GO" id="GO:0070291">
    <property type="term" value="P:N-acylethanolamine metabolic process"/>
    <property type="evidence" value="ECO:0007669"/>
    <property type="project" value="TreeGrafter"/>
</dbReference>
<organism evidence="3 4">
    <name type="scientific">Ditylenchus destructor</name>
    <dbReference type="NCBI Taxonomy" id="166010"/>
    <lineage>
        <taxon>Eukaryota</taxon>
        <taxon>Metazoa</taxon>
        <taxon>Ecdysozoa</taxon>
        <taxon>Nematoda</taxon>
        <taxon>Chromadorea</taxon>
        <taxon>Rhabditida</taxon>
        <taxon>Tylenchina</taxon>
        <taxon>Tylenchomorpha</taxon>
        <taxon>Sphaerularioidea</taxon>
        <taxon>Anguinidae</taxon>
        <taxon>Anguininae</taxon>
        <taxon>Ditylenchus</taxon>
    </lineage>
</organism>
<dbReference type="Gene3D" id="3.20.20.190">
    <property type="entry name" value="Phosphatidylinositol (PI) phosphodiesterase"/>
    <property type="match status" value="1"/>
</dbReference>
<dbReference type="GO" id="GO:0005886">
    <property type="term" value="C:plasma membrane"/>
    <property type="evidence" value="ECO:0007669"/>
    <property type="project" value="TreeGrafter"/>
</dbReference>
<evidence type="ECO:0000259" key="2">
    <source>
        <dbReference type="PROSITE" id="PS51704"/>
    </source>
</evidence>
<dbReference type="GO" id="GO:0008889">
    <property type="term" value="F:glycerophosphodiester phosphodiesterase activity"/>
    <property type="evidence" value="ECO:0007669"/>
    <property type="project" value="TreeGrafter"/>
</dbReference>
<dbReference type="EMBL" id="JAKKPZ010000111">
    <property type="protein sequence ID" value="KAI1701782.1"/>
    <property type="molecule type" value="Genomic_DNA"/>
</dbReference>
<evidence type="ECO:0000313" key="3">
    <source>
        <dbReference type="EMBL" id="KAI1701782.1"/>
    </source>
</evidence>
<dbReference type="GO" id="GO:0006644">
    <property type="term" value="P:phospholipid metabolic process"/>
    <property type="evidence" value="ECO:0007669"/>
    <property type="project" value="TreeGrafter"/>
</dbReference>
<dbReference type="PROSITE" id="PS51704">
    <property type="entry name" value="GP_PDE"/>
    <property type="match status" value="1"/>
</dbReference>
<sequence length="331" mass="38016">MQDSTFDTFLTLFLVLSKWPVVLLPMAFLIIVAVFNLKNKPAHRKNFDKFFSNFHVGGHRGSPIKEPENTIRSMEQAKADGVDLVEFDVSLTKDGVAVLLHDDTLERTTNLVGPIRQVLYKDLQKCNCAAKFHSDDSVDGSTRILPLPTLDEMVRWAKANDQKMLFDVKDSDACLVAKLEQLFEEHDLYDVGIVCSFFPIVVWRLKHQNPRILTGLTWRTGFLTYKDIQHQTPRNTSIFLHHLALALDALYLWSIKSWLPSFLAADLVLTERSQISEQFVRQQECNGRKVCAWTVNDASEMDWMRKTLKIPFLTDKPYLATSVLNKEENQQ</sequence>
<dbReference type="SUPFAM" id="SSF51695">
    <property type="entry name" value="PLC-like phosphodiesterases"/>
    <property type="match status" value="1"/>
</dbReference>
<feature type="transmembrane region" description="Helical" evidence="1">
    <location>
        <begin position="12"/>
        <end position="35"/>
    </location>
</feature>
<protein>
    <submittedName>
        <fullName evidence="3">Glycerophosphoryl diester phosphodiesterase family domain-containing protein</fullName>
    </submittedName>
</protein>
<dbReference type="GO" id="GO:0006580">
    <property type="term" value="P:ethanolamine metabolic process"/>
    <property type="evidence" value="ECO:0007669"/>
    <property type="project" value="TreeGrafter"/>
</dbReference>
<name>A0AAD4MRC2_9BILA</name>
<accession>A0AAD4MRC2</accession>
<dbReference type="InterPro" id="IPR030395">
    <property type="entry name" value="GP_PDE_dom"/>
</dbReference>
<dbReference type="InterPro" id="IPR017946">
    <property type="entry name" value="PLC-like_Pdiesterase_TIM-brl"/>
</dbReference>
<keyword evidence="1" id="KW-0812">Transmembrane</keyword>
<gene>
    <name evidence="3" type="ORF">DdX_15879</name>
</gene>
<evidence type="ECO:0000256" key="1">
    <source>
        <dbReference type="SAM" id="Phobius"/>
    </source>
</evidence>
<proteinExistence type="predicted"/>
<dbReference type="PANTHER" id="PTHR46320:SF1">
    <property type="entry name" value="GLYCEROPHOSPHODIESTER PHOSPHODIESTERASE 1"/>
    <property type="match status" value="1"/>
</dbReference>
<dbReference type="AlphaFoldDB" id="A0AAD4MRC2"/>
<dbReference type="PANTHER" id="PTHR46320">
    <property type="entry name" value="GLYCEROPHOSPHODIESTER PHOSPHODIESTERASE 1"/>
    <property type="match status" value="1"/>
</dbReference>
<keyword evidence="1" id="KW-1133">Transmembrane helix</keyword>
<feature type="domain" description="GP-PDE" evidence="2">
    <location>
        <begin position="54"/>
        <end position="324"/>
    </location>
</feature>
<keyword evidence="4" id="KW-1185">Reference proteome</keyword>